<protein>
    <submittedName>
        <fullName evidence="2">Uncharacterized protein</fullName>
    </submittedName>
</protein>
<feature type="compositionally biased region" description="Basic and acidic residues" evidence="1">
    <location>
        <begin position="1"/>
        <end position="10"/>
    </location>
</feature>
<keyword evidence="3" id="KW-1185">Reference proteome</keyword>
<sequence>MAHRTRDGPPPRRSPTTTTGRASTAARTTTTDTGNDRHRQRTQEDMMALTPQAELVWQGRIHLGDEPGIHGDANYSGLSVELPLTLEKTDPAAPDATTIVVRTRDVQTFQGYPGHLITVAAYVPDPAQPNHADRVVLASERLTSADDNLKEVEVDLSGLAFPAYLGVRVQVDTDVPPGLYDDFLLVRLGNSSDNFAFVASFGFRL</sequence>
<name>A0ABW1PEY1_9PSEU</name>
<gene>
    <name evidence="2" type="ORF">ACFP3R_29325</name>
</gene>
<organism evidence="2 3">
    <name type="scientific">Saccharothrix lopnurensis</name>
    <dbReference type="NCBI Taxonomy" id="1670621"/>
    <lineage>
        <taxon>Bacteria</taxon>
        <taxon>Bacillati</taxon>
        <taxon>Actinomycetota</taxon>
        <taxon>Actinomycetes</taxon>
        <taxon>Pseudonocardiales</taxon>
        <taxon>Pseudonocardiaceae</taxon>
        <taxon>Saccharothrix</taxon>
    </lineage>
</organism>
<evidence type="ECO:0000256" key="1">
    <source>
        <dbReference type="SAM" id="MobiDB-lite"/>
    </source>
</evidence>
<feature type="compositionally biased region" description="Low complexity" evidence="1">
    <location>
        <begin position="14"/>
        <end position="33"/>
    </location>
</feature>
<proteinExistence type="predicted"/>
<dbReference type="Proteomes" id="UP001596220">
    <property type="component" value="Unassembled WGS sequence"/>
</dbReference>
<evidence type="ECO:0000313" key="2">
    <source>
        <dbReference type="EMBL" id="MFC6093392.1"/>
    </source>
</evidence>
<dbReference type="RefSeq" id="WP_380640557.1">
    <property type="nucleotide sequence ID" value="NZ_JBHSQO010000043.1"/>
</dbReference>
<dbReference type="EMBL" id="JBHSQO010000043">
    <property type="protein sequence ID" value="MFC6093392.1"/>
    <property type="molecule type" value="Genomic_DNA"/>
</dbReference>
<comment type="caution">
    <text evidence="2">The sequence shown here is derived from an EMBL/GenBank/DDBJ whole genome shotgun (WGS) entry which is preliminary data.</text>
</comment>
<feature type="region of interest" description="Disordered" evidence="1">
    <location>
        <begin position="1"/>
        <end position="42"/>
    </location>
</feature>
<accession>A0ABW1PEY1</accession>
<evidence type="ECO:0000313" key="3">
    <source>
        <dbReference type="Proteomes" id="UP001596220"/>
    </source>
</evidence>
<reference evidence="3" key="1">
    <citation type="journal article" date="2019" name="Int. J. Syst. Evol. Microbiol.">
        <title>The Global Catalogue of Microorganisms (GCM) 10K type strain sequencing project: providing services to taxonomists for standard genome sequencing and annotation.</title>
        <authorList>
            <consortium name="The Broad Institute Genomics Platform"/>
            <consortium name="The Broad Institute Genome Sequencing Center for Infectious Disease"/>
            <person name="Wu L."/>
            <person name="Ma J."/>
        </authorList>
    </citation>
    <scope>NUCLEOTIDE SEQUENCE [LARGE SCALE GENOMIC DNA]</scope>
    <source>
        <strain evidence="3">CGMCC 4.7246</strain>
    </source>
</reference>